<dbReference type="KEGG" id="rsq:Rsph17025_3760"/>
<dbReference type="AlphaFoldDB" id="A4WZ10"/>
<gene>
    <name evidence="2" type="ordered locus">Rsph17025_3760</name>
</gene>
<sequence precursor="true">MPPHAHRRPWGFSRLDEVTAKLSRRDIARLQSARGCALEIGEPVQRRRLGHIHVVADDNPQSAAAAGQVPDQGSIVSDRPPPSLPDLQRCPR</sequence>
<feature type="region of interest" description="Disordered" evidence="1">
    <location>
        <begin position="59"/>
        <end position="92"/>
    </location>
</feature>
<evidence type="ECO:0000313" key="2">
    <source>
        <dbReference type="EMBL" id="ABP72624.1"/>
    </source>
</evidence>
<accession>A4WZ10</accession>
<reference evidence="2" key="1">
    <citation type="submission" date="2007-04" db="EMBL/GenBank/DDBJ databases">
        <title>Complete sequence of plasmid pRSPA01 of Rhodobacter sphaeroides ATCC 17025.</title>
        <authorList>
            <consortium name="US DOE Joint Genome Institute"/>
            <person name="Copeland A."/>
            <person name="Lucas S."/>
            <person name="Lapidus A."/>
            <person name="Barry K."/>
            <person name="Detter J.C."/>
            <person name="Glavina del Rio T."/>
            <person name="Hammon N."/>
            <person name="Israni S."/>
            <person name="Dalin E."/>
            <person name="Tice H."/>
            <person name="Pitluck S."/>
            <person name="Chertkov O."/>
            <person name="Brettin T."/>
            <person name="Bruce D."/>
            <person name="Han C."/>
            <person name="Schmutz J."/>
            <person name="Larimer F."/>
            <person name="Land M."/>
            <person name="Hauser L."/>
            <person name="Kyrpides N."/>
            <person name="Kim E."/>
            <person name="Richardson P."/>
            <person name="Mackenzie C."/>
            <person name="Choudhary M."/>
            <person name="Donohue T.J."/>
            <person name="Kaplan S."/>
        </authorList>
    </citation>
    <scope>NUCLEOTIDE SEQUENCE [LARGE SCALE GENOMIC DNA]</scope>
    <source>
        <strain evidence="2">ATCC 17025</strain>
        <plasmid evidence="2">pRSPA01</plasmid>
    </source>
</reference>
<organism evidence="2">
    <name type="scientific">Cereibacter sphaeroides (strain ATCC 17025 / ATH 2.4.3)</name>
    <name type="common">Rhodobacter sphaeroides</name>
    <dbReference type="NCBI Taxonomy" id="349102"/>
    <lineage>
        <taxon>Bacteria</taxon>
        <taxon>Pseudomonadati</taxon>
        <taxon>Pseudomonadota</taxon>
        <taxon>Alphaproteobacteria</taxon>
        <taxon>Rhodobacterales</taxon>
        <taxon>Paracoccaceae</taxon>
        <taxon>Cereibacter</taxon>
    </lineage>
</organism>
<dbReference type="EMBL" id="CP000662">
    <property type="protein sequence ID" value="ABP72624.1"/>
    <property type="molecule type" value="Genomic_DNA"/>
</dbReference>
<dbReference type="HOGENOM" id="CLU_2411275_0_0_5"/>
<name>A4WZ10_CERS5</name>
<geneLocation type="plasmid" evidence="2">
    <name>pRSPA01</name>
</geneLocation>
<keyword evidence="2" id="KW-0614">Plasmid</keyword>
<dbReference type="BioCyc" id="RSPH349102:G1G8M-3875-MONOMER"/>
<evidence type="ECO:0000256" key="1">
    <source>
        <dbReference type="SAM" id="MobiDB-lite"/>
    </source>
</evidence>
<protein>
    <submittedName>
        <fullName evidence="2">Uncharacterized protein</fullName>
    </submittedName>
</protein>
<proteinExistence type="predicted"/>